<keyword evidence="6" id="KW-1185">Reference proteome</keyword>
<dbReference type="OrthoDB" id="7875792at2"/>
<keyword evidence="3" id="KW-0804">Transcription</keyword>
<dbReference type="InterPro" id="IPR036390">
    <property type="entry name" value="WH_DNA-bd_sf"/>
</dbReference>
<evidence type="ECO:0000256" key="2">
    <source>
        <dbReference type="ARBA" id="ARBA00023125"/>
    </source>
</evidence>
<comment type="caution">
    <text evidence="5">The sequence shown here is derived from an EMBL/GenBank/DDBJ whole genome shotgun (WGS) entry which is preliminary data.</text>
</comment>
<dbReference type="SUPFAM" id="SSF46785">
    <property type="entry name" value="Winged helix' DNA-binding domain"/>
    <property type="match status" value="1"/>
</dbReference>
<accession>A0A6L8VI88</accession>
<feature type="region of interest" description="Disordered" evidence="4">
    <location>
        <begin position="92"/>
        <end position="147"/>
    </location>
</feature>
<dbReference type="EMBL" id="WWNR01000005">
    <property type="protein sequence ID" value="MZQ89252.1"/>
    <property type="molecule type" value="Genomic_DNA"/>
</dbReference>
<dbReference type="InterPro" id="IPR036388">
    <property type="entry name" value="WH-like_DNA-bd_sf"/>
</dbReference>
<evidence type="ECO:0000256" key="3">
    <source>
        <dbReference type="ARBA" id="ARBA00023163"/>
    </source>
</evidence>
<dbReference type="RefSeq" id="WP_161345669.1">
    <property type="nucleotide sequence ID" value="NZ_BMGW01000005.1"/>
</dbReference>
<dbReference type="InterPro" id="IPR000524">
    <property type="entry name" value="Tscrpt_reg_HTH_GntR"/>
</dbReference>
<keyword evidence="2" id="KW-0238">DNA-binding</keyword>
<feature type="compositionally biased region" description="Polar residues" evidence="4">
    <location>
        <begin position="124"/>
        <end position="137"/>
    </location>
</feature>
<dbReference type="AlphaFoldDB" id="A0A6L8VI88"/>
<protein>
    <recommendedName>
        <fullName evidence="7">Helix-turn-helix domain-containing protein</fullName>
    </recommendedName>
</protein>
<organism evidence="5 6">
    <name type="scientific">Frigidibacter albus</name>
    <dbReference type="NCBI Taxonomy" id="1465486"/>
    <lineage>
        <taxon>Bacteria</taxon>
        <taxon>Pseudomonadati</taxon>
        <taxon>Pseudomonadota</taxon>
        <taxon>Alphaproteobacteria</taxon>
        <taxon>Rhodobacterales</taxon>
        <taxon>Paracoccaceae</taxon>
        <taxon>Frigidibacter</taxon>
    </lineage>
</organism>
<keyword evidence="1" id="KW-0805">Transcription regulation</keyword>
<evidence type="ECO:0000313" key="6">
    <source>
        <dbReference type="Proteomes" id="UP000477083"/>
    </source>
</evidence>
<evidence type="ECO:0000256" key="4">
    <source>
        <dbReference type="SAM" id="MobiDB-lite"/>
    </source>
</evidence>
<dbReference type="Pfam" id="PF13730">
    <property type="entry name" value="HTH_36"/>
    <property type="match status" value="1"/>
</dbReference>
<dbReference type="PRINTS" id="PR00035">
    <property type="entry name" value="HTHGNTR"/>
</dbReference>
<evidence type="ECO:0000313" key="5">
    <source>
        <dbReference type="EMBL" id="MZQ89252.1"/>
    </source>
</evidence>
<reference evidence="5 6" key="1">
    <citation type="submission" date="2020-01" db="EMBL/GenBank/DDBJ databases">
        <title>Frigidibacter albus SP32T (=CGMCC 1.13995T).</title>
        <authorList>
            <person name="Liao X."/>
        </authorList>
    </citation>
    <scope>NUCLEOTIDE SEQUENCE [LARGE SCALE GENOMIC DNA]</scope>
    <source>
        <strain evidence="5 6">SP32</strain>
    </source>
</reference>
<sequence>MSWRAVRWAMEAAQQVRLSSVQRLVLLTLAYHHNDKTSCCIPSNETLRAETGLSRRAVQLAVQALEASGLVTVSPRAVHGIQTSNQYDLFGKPKGRTTCTRGGASDAPRGGARNGTAGAHHVHPNSSYPEGSTSNVTAFPVQRERML</sequence>
<dbReference type="GO" id="GO:0003677">
    <property type="term" value="F:DNA binding"/>
    <property type="evidence" value="ECO:0007669"/>
    <property type="project" value="UniProtKB-KW"/>
</dbReference>
<evidence type="ECO:0008006" key="7">
    <source>
        <dbReference type="Google" id="ProtNLM"/>
    </source>
</evidence>
<dbReference type="Gene3D" id="1.10.10.10">
    <property type="entry name" value="Winged helix-like DNA-binding domain superfamily/Winged helix DNA-binding domain"/>
    <property type="match status" value="1"/>
</dbReference>
<gene>
    <name evidence="5" type="ORF">GS660_09115</name>
</gene>
<dbReference type="GO" id="GO:0003700">
    <property type="term" value="F:DNA-binding transcription factor activity"/>
    <property type="evidence" value="ECO:0007669"/>
    <property type="project" value="InterPro"/>
</dbReference>
<proteinExistence type="predicted"/>
<evidence type="ECO:0000256" key="1">
    <source>
        <dbReference type="ARBA" id="ARBA00023015"/>
    </source>
</evidence>
<name>A0A6L8VI88_9RHOB</name>
<dbReference type="Proteomes" id="UP000477083">
    <property type="component" value="Unassembled WGS sequence"/>
</dbReference>